<sequence length="372" mass="39474">MFPLNFLTRRPALVAIASLLLSADAASVFSASKRATTCNGYNELCERSYGNVTFVGAHDSYAIGNITNAFVNQDQDVTTQLNDGIRMLQMQAHENNGVITLCHSSCSLSNGGTLEDYLKKVKTWMDGNPNEVLTLLIVNIQNLPASRYDTVFKATGLDQISFVPESSPLTATAWPTLGSLIDKGTRLITFLDNQADSSSAPYLIDEFTNMWETEFNVVDIARFDCSVNRTKGDASTQLFTVNHFFNQVIATFPAPFPAKANVTNAATGEGSVGVHVGVCQSKMGRSPNFLLLDFYEFAGTAPFEVAAAANGLTYNGKSIASPRSSSNSSGSGSNGGSGSGNNNNGAFGMKTPGLLSSVALTGFIGGLFAVLL</sequence>
<dbReference type="EMBL" id="JBBXMP010000002">
    <property type="protein sequence ID" value="KAL0071754.1"/>
    <property type="molecule type" value="Genomic_DNA"/>
</dbReference>
<dbReference type="SUPFAM" id="SSF51695">
    <property type="entry name" value="PLC-like phosphodiesterases"/>
    <property type="match status" value="1"/>
</dbReference>
<organism evidence="3 4">
    <name type="scientific">Marasmius tenuissimus</name>
    <dbReference type="NCBI Taxonomy" id="585030"/>
    <lineage>
        <taxon>Eukaryota</taxon>
        <taxon>Fungi</taxon>
        <taxon>Dikarya</taxon>
        <taxon>Basidiomycota</taxon>
        <taxon>Agaricomycotina</taxon>
        <taxon>Agaricomycetes</taxon>
        <taxon>Agaricomycetidae</taxon>
        <taxon>Agaricales</taxon>
        <taxon>Marasmiineae</taxon>
        <taxon>Marasmiaceae</taxon>
        <taxon>Marasmius</taxon>
    </lineage>
</organism>
<dbReference type="InterPro" id="IPR051057">
    <property type="entry name" value="PI-PLC_domain"/>
</dbReference>
<dbReference type="InterPro" id="IPR017946">
    <property type="entry name" value="PLC-like_Pdiesterase_TIM-brl"/>
</dbReference>
<evidence type="ECO:0000313" key="3">
    <source>
        <dbReference type="EMBL" id="KAL0071754.1"/>
    </source>
</evidence>
<keyword evidence="4" id="KW-1185">Reference proteome</keyword>
<evidence type="ECO:0000313" key="4">
    <source>
        <dbReference type="Proteomes" id="UP001437256"/>
    </source>
</evidence>
<evidence type="ECO:0008006" key="5">
    <source>
        <dbReference type="Google" id="ProtNLM"/>
    </source>
</evidence>
<dbReference type="Proteomes" id="UP001437256">
    <property type="component" value="Unassembled WGS sequence"/>
</dbReference>
<dbReference type="Pfam" id="PF26146">
    <property type="entry name" value="PI-PLC_X"/>
    <property type="match status" value="1"/>
</dbReference>
<accession>A0ABR3AFK2</accession>
<evidence type="ECO:0000256" key="1">
    <source>
        <dbReference type="SAM" id="MobiDB-lite"/>
    </source>
</evidence>
<dbReference type="PANTHER" id="PTHR13593">
    <property type="match status" value="1"/>
</dbReference>
<proteinExistence type="predicted"/>
<dbReference type="Gene3D" id="3.20.20.190">
    <property type="entry name" value="Phosphatidylinositol (PI) phosphodiesterase"/>
    <property type="match status" value="1"/>
</dbReference>
<keyword evidence="2" id="KW-0732">Signal</keyword>
<feature type="region of interest" description="Disordered" evidence="1">
    <location>
        <begin position="320"/>
        <end position="339"/>
    </location>
</feature>
<evidence type="ECO:0000256" key="2">
    <source>
        <dbReference type="SAM" id="SignalP"/>
    </source>
</evidence>
<comment type="caution">
    <text evidence="3">The sequence shown here is derived from an EMBL/GenBank/DDBJ whole genome shotgun (WGS) entry which is preliminary data.</text>
</comment>
<dbReference type="PANTHER" id="PTHR13593:SF140">
    <property type="entry name" value="PLC-LIKE PHOSPHODIESTERASE"/>
    <property type="match status" value="1"/>
</dbReference>
<feature type="chain" id="PRO_5046460797" description="PLC-like phosphodiesterase" evidence="2">
    <location>
        <begin position="26"/>
        <end position="372"/>
    </location>
</feature>
<reference evidence="3 4" key="1">
    <citation type="submission" date="2024-05" db="EMBL/GenBank/DDBJ databases">
        <title>A draft genome resource for the thread blight pathogen Marasmius tenuissimus strain MS-2.</title>
        <authorList>
            <person name="Yulfo-Soto G.E."/>
            <person name="Baruah I.K."/>
            <person name="Amoako-Attah I."/>
            <person name="Bukari Y."/>
            <person name="Meinhardt L.W."/>
            <person name="Bailey B.A."/>
            <person name="Cohen S.P."/>
        </authorList>
    </citation>
    <scope>NUCLEOTIDE SEQUENCE [LARGE SCALE GENOMIC DNA]</scope>
    <source>
        <strain evidence="3 4">MS-2</strain>
    </source>
</reference>
<name>A0ABR3AFK2_9AGAR</name>
<feature type="signal peptide" evidence="2">
    <location>
        <begin position="1"/>
        <end position="25"/>
    </location>
</feature>
<gene>
    <name evidence="3" type="ORF">AAF712_000676</name>
</gene>
<protein>
    <recommendedName>
        <fullName evidence="5">PLC-like phosphodiesterase</fullName>
    </recommendedName>
</protein>